<proteinExistence type="predicted"/>
<keyword evidence="2" id="KW-1185">Reference proteome</keyword>
<evidence type="ECO:0000313" key="2">
    <source>
        <dbReference type="Proteomes" id="UP001164250"/>
    </source>
</evidence>
<accession>A0ACC1AZP1</accession>
<dbReference type="Proteomes" id="UP001164250">
    <property type="component" value="Chromosome 7"/>
</dbReference>
<name>A0ACC1AZP1_9ROSI</name>
<comment type="caution">
    <text evidence="1">The sequence shown here is derived from an EMBL/GenBank/DDBJ whole genome shotgun (WGS) entry which is preliminary data.</text>
</comment>
<protein>
    <submittedName>
        <fullName evidence="1">Uncharacterized protein</fullName>
    </submittedName>
</protein>
<organism evidence="1 2">
    <name type="scientific">Pistacia atlantica</name>
    <dbReference type="NCBI Taxonomy" id="434234"/>
    <lineage>
        <taxon>Eukaryota</taxon>
        <taxon>Viridiplantae</taxon>
        <taxon>Streptophyta</taxon>
        <taxon>Embryophyta</taxon>
        <taxon>Tracheophyta</taxon>
        <taxon>Spermatophyta</taxon>
        <taxon>Magnoliopsida</taxon>
        <taxon>eudicotyledons</taxon>
        <taxon>Gunneridae</taxon>
        <taxon>Pentapetalae</taxon>
        <taxon>rosids</taxon>
        <taxon>malvids</taxon>
        <taxon>Sapindales</taxon>
        <taxon>Anacardiaceae</taxon>
        <taxon>Pistacia</taxon>
    </lineage>
</organism>
<gene>
    <name evidence="1" type="ORF">Patl1_27170</name>
</gene>
<reference evidence="2" key="1">
    <citation type="journal article" date="2023" name="G3 (Bethesda)">
        <title>Genome assembly and association tests identify interacting loci associated with vigor, precocity, and sex in interspecific pistachio rootstocks.</title>
        <authorList>
            <person name="Palmer W."/>
            <person name="Jacygrad E."/>
            <person name="Sagayaradj S."/>
            <person name="Cavanaugh K."/>
            <person name="Han R."/>
            <person name="Bertier L."/>
            <person name="Beede B."/>
            <person name="Kafkas S."/>
            <person name="Golino D."/>
            <person name="Preece J."/>
            <person name="Michelmore R."/>
        </authorList>
    </citation>
    <scope>NUCLEOTIDE SEQUENCE [LARGE SCALE GENOMIC DNA]</scope>
</reference>
<evidence type="ECO:0000313" key="1">
    <source>
        <dbReference type="EMBL" id="KAJ0092115.1"/>
    </source>
</evidence>
<dbReference type="EMBL" id="CM047903">
    <property type="protein sequence ID" value="KAJ0092115.1"/>
    <property type="molecule type" value="Genomic_DNA"/>
</dbReference>
<sequence length="155" mass="18308">MDFDDDDIEEITNIVKKLGSHKFTQTPPSAVASIVEEFYANLPDNYNGKTRFRGKEVKFDAETINQYYELPQVEEDEYEEYLKNVDYAKVIKRLTEGQAEWVRVGDQYKKFFAGNLRNPTRVWQYYMNTRLMPTIHNSTVDRVRGILLYCIVTKK</sequence>